<dbReference type="InterPro" id="IPR002933">
    <property type="entry name" value="Peptidase_M20"/>
</dbReference>
<dbReference type="FunFam" id="3.30.70.360:FF:000001">
    <property type="entry name" value="N-acetyldiaminopimelate deacetylase"/>
    <property type="match status" value="1"/>
</dbReference>
<proteinExistence type="predicted"/>
<dbReference type="NCBIfam" id="TIGR01891">
    <property type="entry name" value="amidohydrolases"/>
    <property type="match status" value="1"/>
</dbReference>
<keyword evidence="1" id="KW-0378">Hydrolase</keyword>
<evidence type="ECO:0000259" key="3">
    <source>
        <dbReference type="Pfam" id="PF07687"/>
    </source>
</evidence>
<organism evidence="4 5">
    <name type="scientific">Aquibacillus koreensis</name>
    <dbReference type="NCBI Taxonomy" id="279446"/>
    <lineage>
        <taxon>Bacteria</taxon>
        <taxon>Bacillati</taxon>
        <taxon>Bacillota</taxon>
        <taxon>Bacilli</taxon>
        <taxon>Bacillales</taxon>
        <taxon>Bacillaceae</taxon>
        <taxon>Aquibacillus</taxon>
    </lineage>
</organism>
<dbReference type="Proteomes" id="UP001145072">
    <property type="component" value="Unassembled WGS sequence"/>
</dbReference>
<keyword evidence="2" id="KW-0479">Metal-binding</keyword>
<dbReference type="Gene3D" id="3.40.630.10">
    <property type="entry name" value="Zn peptidases"/>
    <property type="match status" value="1"/>
</dbReference>
<dbReference type="PANTHER" id="PTHR11014">
    <property type="entry name" value="PEPTIDASE M20 FAMILY MEMBER"/>
    <property type="match status" value="1"/>
</dbReference>
<dbReference type="InterPro" id="IPR011650">
    <property type="entry name" value="Peptidase_M20_dimer"/>
</dbReference>
<feature type="binding site" evidence="2">
    <location>
        <position position="112"/>
    </location>
    <ligand>
        <name>Mn(2+)</name>
        <dbReference type="ChEBI" id="CHEBI:29035"/>
        <label>2</label>
    </ligand>
</feature>
<dbReference type="EMBL" id="JAMQJZ010000002">
    <property type="protein sequence ID" value="MDC3419496.1"/>
    <property type="molecule type" value="Genomic_DNA"/>
</dbReference>
<comment type="caution">
    <text evidence="4">The sequence shown here is derived from an EMBL/GenBank/DDBJ whole genome shotgun (WGS) entry which is preliminary data.</text>
</comment>
<dbReference type="RefSeq" id="WP_259869194.1">
    <property type="nucleotide sequence ID" value="NZ_JAMQJZ010000002.1"/>
</dbReference>
<dbReference type="InterPro" id="IPR017439">
    <property type="entry name" value="Amidohydrolase"/>
</dbReference>
<dbReference type="PANTHER" id="PTHR11014:SF63">
    <property type="entry name" value="METALLOPEPTIDASE, PUTATIVE (AFU_ORTHOLOGUE AFUA_6G09600)-RELATED"/>
    <property type="match status" value="1"/>
</dbReference>
<evidence type="ECO:0000256" key="1">
    <source>
        <dbReference type="ARBA" id="ARBA00022801"/>
    </source>
</evidence>
<feature type="binding site" evidence="2">
    <location>
        <position position="114"/>
    </location>
    <ligand>
        <name>Mn(2+)</name>
        <dbReference type="ChEBI" id="CHEBI:29035"/>
        <label>2</label>
    </ligand>
</feature>
<keyword evidence="2" id="KW-0464">Manganese</keyword>
<evidence type="ECO:0000256" key="2">
    <source>
        <dbReference type="PIRSR" id="PIRSR005962-1"/>
    </source>
</evidence>
<accession>A0A9X3WJJ6</accession>
<name>A0A9X3WJJ6_9BACI</name>
<dbReference type="SUPFAM" id="SSF55031">
    <property type="entry name" value="Bacterial exopeptidase dimerisation domain"/>
    <property type="match status" value="1"/>
</dbReference>
<feature type="binding site" evidence="2">
    <location>
        <position position="148"/>
    </location>
    <ligand>
        <name>Mn(2+)</name>
        <dbReference type="ChEBI" id="CHEBI:29035"/>
        <label>2</label>
    </ligand>
</feature>
<dbReference type="Pfam" id="PF01546">
    <property type="entry name" value="Peptidase_M20"/>
    <property type="match status" value="1"/>
</dbReference>
<feature type="binding site" evidence="2">
    <location>
        <position position="372"/>
    </location>
    <ligand>
        <name>Mn(2+)</name>
        <dbReference type="ChEBI" id="CHEBI:29035"/>
        <label>2</label>
    </ligand>
</feature>
<gene>
    <name evidence="4" type="ORF">NC661_03855</name>
</gene>
<reference evidence="4" key="1">
    <citation type="submission" date="2022-06" db="EMBL/GenBank/DDBJ databases">
        <title>Aquibacillus sp. a new bacterium isolated from soil saline samples.</title>
        <authorList>
            <person name="Galisteo C."/>
            <person name="De La Haba R."/>
            <person name="Sanchez-Porro C."/>
            <person name="Ventosa A."/>
        </authorList>
    </citation>
    <scope>NUCLEOTIDE SEQUENCE</scope>
    <source>
        <strain evidence="4">JCM 12387</strain>
    </source>
</reference>
<dbReference type="InterPro" id="IPR036264">
    <property type="entry name" value="Bact_exopeptidase_dim_dom"/>
</dbReference>
<protein>
    <submittedName>
        <fullName evidence="4">Amidohydrolase</fullName>
    </submittedName>
</protein>
<dbReference type="PIRSF" id="PIRSF005962">
    <property type="entry name" value="Pept_M20D_amidohydro"/>
    <property type="match status" value="1"/>
</dbReference>
<dbReference type="Pfam" id="PF07687">
    <property type="entry name" value="M20_dimer"/>
    <property type="match status" value="1"/>
</dbReference>
<dbReference type="AlphaFoldDB" id="A0A9X3WJJ6"/>
<keyword evidence="5" id="KW-1185">Reference proteome</keyword>
<dbReference type="GO" id="GO:0046872">
    <property type="term" value="F:metal ion binding"/>
    <property type="evidence" value="ECO:0007669"/>
    <property type="project" value="UniProtKB-KW"/>
</dbReference>
<dbReference type="GO" id="GO:0050118">
    <property type="term" value="F:N-acetyldiaminopimelate deacetylase activity"/>
    <property type="evidence" value="ECO:0007669"/>
    <property type="project" value="UniProtKB-ARBA"/>
</dbReference>
<feature type="domain" description="Peptidase M20 dimerisation" evidence="3">
    <location>
        <begin position="195"/>
        <end position="292"/>
    </location>
</feature>
<feature type="binding site" evidence="2">
    <location>
        <position position="173"/>
    </location>
    <ligand>
        <name>Mn(2+)</name>
        <dbReference type="ChEBI" id="CHEBI:29035"/>
        <label>1</label>
    </ligand>
</feature>
<dbReference type="SUPFAM" id="SSF53187">
    <property type="entry name" value="Zn-dependent exopeptidases"/>
    <property type="match status" value="1"/>
</dbReference>
<comment type="cofactor">
    <cofactor evidence="2">
        <name>Mn(2+)</name>
        <dbReference type="ChEBI" id="CHEBI:29035"/>
    </cofactor>
    <text evidence="2">The Mn(2+) ion enhances activity.</text>
</comment>
<sequence>MTTTIKGSERLGVIFSELEELYPQLVDIRRDLHMNPELSFEEVETAKKIAAFLEKEGIPHKTGVGGNGVVGYIKGGKPGKTIALRADFDALPIPDEKNVPYKSKVEGVSHACGHDIHTASLLGVAKILHAHREEIHGNVVLLHQHAEEMAPGGAQAMVKDGCLEGVDEVYGAHVHSNVDVGQMELNEGYIHAAADTFYITIQGKGGHGAEPHDTIDSIALGSQLVVDLQQIVSRRVDPLKSTLVSVGSFHSGGAPNVIADTAKISGTVRTYDEDVRDQVEELFKQICKAAEVKTGAVIKLHYDRGFPSLYNHPQETAYAKKIAQMVLGEENVLEMAPTMGAEDFAYFVKNVPGVFYNVGGRNPEIDAIYPHHHPKFDVDERSIINIAKIYMAIALNSQNA</sequence>
<dbReference type="GO" id="GO:0019877">
    <property type="term" value="P:diaminopimelate biosynthetic process"/>
    <property type="evidence" value="ECO:0007669"/>
    <property type="project" value="UniProtKB-ARBA"/>
</dbReference>
<evidence type="ECO:0000313" key="4">
    <source>
        <dbReference type="EMBL" id="MDC3419496.1"/>
    </source>
</evidence>
<evidence type="ECO:0000313" key="5">
    <source>
        <dbReference type="Proteomes" id="UP001145072"/>
    </source>
</evidence>
<dbReference type="Gene3D" id="3.30.70.360">
    <property type="match status" value="1"/>
</dbReference>